<accession>A0AA39H9G2</accession>
<evidence type="ECO:0000256" key="5">
    <source>
        <dbReference type="ARBA" id="ARBA00023040"/>
    </source>
</evidence>
<comment type="subcellular location">
    <subcellularLocation>
        <location evidence="1">Cell membrane</location>
        <topology evidence="1">Multi-pass membrane protein</topology>
    </subcellularLocation>
</comment>
<evidence type="ECO:0000259" key="10">
    <source>
        <dbReference type="PROSITE" id="PS50262"/>
    </source>
</evidence>
<sequence length="294" mass="33587">MVSKNDVSFGVKVSFASLNIFLSPLIIYVVCTKKALQTSANIFLCCLCCLCLIFECMDIVSYLSKRFYKEVIVFEEILLTSSPLLLSATAYARYRLVSKPYKKQISILWSLSTACLIFLYSISVAVLSSVETFYYRAIYDIASVVIRCLIPFVIITVCHIQIVRLLTQQNERIKIYKVLSSVRYAQGLRRKQRLKRLLLAILVIFLTTSCPLETVKLLVLTQCVEVDDNIRKGIELAAINGTLLTPLIYAYWNDSLKREVFKIMTSFVCKQYRKFSVSSYASVSVRVRRNNSEA</sequence>
<feature type="domain" description="G-protein coupled receptors family 1 profile" evidence="10">
    <location>
        <begin position="115"/>
        <end position="249"/>
    </location>
</feature>
<feature type="transmembrane region" description="Helical" evidence="9">
    <location>
        <begin position="197"/>
        <end position="221"/>
    </location>
</feature>
<keyword evidence="4 9" id="KW-1133">Transmembrane helix</keyword>
<dbReference type="GO" id="GO:0005886">
    <property type="term" value="C:plasma membrane"/>
    <property type="evidence" value="ECO:0007669"/>
    <property type="project" value="UniProtKB-SubCell"/>
</dbReference>
<evidence type="ECO:0000256" key="6">
    <source>
        <dbReference type="ARBA" id="ARBA00023136"/>
    </source>
</evidence>
<gene>
    <name evidence="11" type="ORF">QR680_015931</name>
</gene>
<dbReference type="InterPro" id="IPR017452">
    <property type="entry name" value="GPCR_Rhodpsn_7TM"/>
</dbReference>
<feature type="transmembrane region" description="Helical" evidence="9">
    <location>
        <begin position="76"/>
        <end position="94"/>
    </location>
</feature>
<feature type="transmembrane region" description="Helical" evidence="9">
    <location>
        <begin position="42"/>
        <end position="64"/>
    </location>
</feature>
<dbReference type="PRINTS" id="PR00237">
    <property type="entry name" value="GPCRRHODOPSN"/>
</dbReference>
<feature type="transmembrane region" description="Helical" evidence="9">
    <location>
        <begin position="106"/>
        <end position="129"/>
    </location>
</feature>
<name>A0AA39H9G2_9BILA</name>
<evidence type="ECO:0000313" key="11">
    <source>
        <dbReference type="EMBL" id="KAK0401708.1"/>
    </source>
</evidence>
<proteinExistence type="predicted"/>
<dbReference type="SUPFAM" id="SSF81321">
    <property type="entry name" value="Family A G protein-coupled receptor-like"/>
    <property type="match status" value="1"/>
</dbReference>
<dbReference type="EMBL" id="JAUCMV010000004">
    <property type="protein sequence ID" value="KAK0401708.1"/>
    <property type="molecule type" value="Genomic_DNA"/>
</dbReference>
<evidence type="ECO:0000256" key="3">
    <source>
        <dbReference type="ARBA" id="ARBA00022692"/>
    </source>
</evidence>
<evidence type="ECO:0000256" key="7">
    <source>
        <dbReference type="ARBA" id="ARBA00023170"/>
    </source>
</evidence>
<dbReference type="Gene3D" id="1.20.1070.10">
    <property type="entry name" value="Rhodopsin 7-helix transmembrane proteins"/>
    <property type="match status" value="1"/>
</dbReference>
<protein>
    <recommendedName>
        <fullName evidence="10">G-protein coupled receptors family 1 profile domain-containing protein</fullName>
    </recommendedName>
</protein>
<dbReference type="GO" id="GO:0004930">
    <property type="term" value="F:G protein-coupled receptor activity"/>
    <property type="evidence" value="ECO:0007669"/>
    <property type="project" value="UniProtKB-KW"/>
</dbReference>
<keyword evidence="3 9" id="KW-0812">Transmembrane</keyword>
<evidence type="ECO:0000256" key="2">
    <source>
        <dbReference type="ARBA" id="ARBA00022475"/>
    </source>
</evidence>
<comment type="caution">
    <text evidence="11">The sequence shown here is derived from an EMBL/GenBank/DDBJ whole genome shotgun (WGS) entry which is preliminary data.</text>
</comment>
<feature type="transmembrane region" description="Helical" evidence="9">
    <location>
        <begin position="233"/>
        <end position="252"/>
    </location>
</feature>
<dbReference type="InterPro" id="IPR000276">
    <property type="entry name" value="GPCR_Rhodpsn"/>
</dbReference>
<dbReference type="Pfam" id="PF00001">
    <property type="entry name" value="7tm_1"/>
    <property type="match status" value="1"/>
</dbReference>
<evidence type="ECO:0000256" key="4">
    <source>
        <dbReference type="ARBA" id="ARBA00022989"/>
    </source>
</evidence>
<evidence type="ECO:0000313" key="12">
    <source>
        <dbReference type="Proteomes" id="UP001175271"/>
    </source>
</evidence>
<evidence type="ECO:0000256" key="8">
    <source>
        <dbReference type="ARBA" id="ARBA00023224"/>
    </source>
</evidence>
<evidence type="ECO:0000256" key="9">
    <source>
        <dbReference type="SAM" id="Phobius"/>
    </source>
</evidence>
<keyword evidence="2" id="KW-1003">Cell membrane</keyword>
<keyword evidence="5" id="KW-0297">G-protein coupled receptor</keyword>
<keyword evidence="12" id="KW-1185">Reference proteome</keyword>
<dbReference type="PANTHER" id="PTHR24228">
    <property type="entry name" value="B2 BRADYKININ RECEPTOR/ANGIOTENSIN II RECEPTOR"/>
    <property type="match status" value="1"/>
</dbReference>
<feature type="transmembrane region" description="Helical" evidence="9">
    <location>
        <begin position="12"/>
        <end position="30"/>
    </location>
</feature>
<dbReference type="AlphaFoldDB" id="A0AA39H9G2"/>
<dbReference type="PANTHER" id="PTHR24228:SF59">
    <property type="entry name" value="NEUROPEPTIDE RECEPTOR 15"/>
    <property type="match status" value="1"/>
</dbReference>
<feature type="transmembrane region" description="Helical" evidence="9">
    <location>
        <begin position="141"/>
        <end position="167"/>
    </location>
</feature>
<keyword evidence="6 9" id="KW-0472">Membrane</keyword>
<keyword evidence="8" id="KW-0807">Transducer</keyword>
<organism evidence="11 12">
    <name type="scientific">Steinernema hermaphroditum</name>
    <dbReference type="NCBI Taxonomy" id="289476"/>
    <lineage>
        <taxon>Eukaryota</taxon>
        <taxon>Metazoa</taxon>
        <taxon>Ecdysozoa</taxon>
        <taxon>Nematoda</taxon>
        <taxon>Chromadorea</taxon>
        <taxon>Rhabditida</taxon>
        <taxon>Tylenchina</taxon>
        <taxon>Panagrolaimomorpha</taxon>
        <taxon>Strongyloidoidea</taxon>
        <taxon>Steinernematidae</taxon>
        <taxon>Steinernema</taxon>
    </lineage>
</organism>
<dbReference type="PROSITE" id="PS50262">
    <property type="entry name" value="G_PROTEIN_RECEP_F1_2"/>
    <property type="match status" value="1"/>
</dbReference>
<evidence type="ECO:0000256" key="1">
    <source>
        <dbReference type="ARBA" id="ARBA00004651"/>
    </source>
</evidence>
<reference evidence="11" key="1">
    <citation type="submission" date="2023-06" db="EMBL/GenBank/DDBJ databases">
        <title>Genomic analysis of the entomopathogenic nematode Steinernema hermaphroditum.</title>
        <authorList>
            <person name="Schwarz E.M."/>
            <person name="Heppert J.K."/>
            <person name="Baniya A."/>
            <person name="Schwartz H.T."/>
            <person name="Tan C.-H."/>
            <person name="Antoshechkin I."/>
            <person name="Sternberg P.W."/>
            <person name="Goodrich-Blair H."/>
            <person name="Dillman A.R."/>
        </authorList>
    </citation>
    <scope>NUCLEOTIDE SEQUENCE</scope>
    <source>
        <strain evidence="11">PS9179</strain>
        <tissue evidence="11">Whole animal</tissue>
    </source>
</reference>
<keyword evidence="7" id="KW-0675">Receptor</keyword>
<dbReference type="Proteomes" id="UP001175271">
    <property type="component" value="Unassembled WGS sequence"/>
</dbReference>